<name>A0A365H1I3_9ACTN</name>
<organism evidence="1 2">
    <name type="scientific">Actinomadura craniellae</name>
    <dbReference type="NCBI Taxonomy" id="2231787"/>
    <lineage>
        <taxon>Bacteria</taxon>
        <taxon>Bacillati</taxon>
        <taxon>Actinomycetota</taxon>
        <taxon>Actinomycetes</taxon>
        <taxon>Streptosporangiales</taxon>
        <taxon>Thermomonosporaceae</taxon>
        <taxon>Actinomadura</taxon>
    </lineage>
</organism>
<evidence type="ECO:0000313" key="1">
    <source>
        <dbReference type="EMBL" id="RAY12937.1"/>
    </source>
</evidence>
<comment type="caution">
    <text evidence="1">The sequence shown here is derived from an EMBL/GenBank/DDBJ whole genome shotgun (WGS) entry which is preliminary data.</text>
</comment>
<gene>
    <name evidence="1" type="ORF">DPM19_23290</name>
</gene>
<reference evidence="1 2" key="1">
    <citation type="submission" date="2018-06" db="EMBL/GenBank/DDBJ databases">
        <title>Actinomadura craniellae sp. nov. isolated from marine sponge Craniella sp.</title>
        <authorList>
            <person name="Li L."/>
            <person name="Xu Q.H."/>
            <person name="Lin H.W."/>
            <person name="Lu Y.H."/>
        </authorList>
    </citation>
    <scope>NUCLEOTIDE SEQUENCE [LARGE SCALE GENOMIC DNA]</scope>
    <source>
        <strain evidence="1 2">LHW63021</strain>
    </source>
</reference>
<accession>A0A365H1I3</accession>
<sequence length="63" mass="7394">MITMYETRGMSPALRRPSLNYTDTEIYQVLRRYQGPAEPTFAEVRKQLGPYYVMEKCNSISQN</sequence>
<evidence type="ECO:0000313" key="2">
    <source>
        <dbReference type="Proteomes" id="UP000251891"/>
    </source>
</evidence>
<dbReference type="EMBL" id="QLYX01000011">
    <property type="protein sequence ID" value="RAY12937.1"/>
    <property type="molecule type" value="Genomic_DNA"/>
</dbReference>
<dbReference type="Proteomes" id="UP000251891">
    <property type="component" value="Unassembled WGS sequence"/>
</dbReference>
<protein>
    <submittedName>
        <fullName evidence="1">Uncharacterized protein</fullName>
    </submittedName>
</protein>
<keyword evidence="2" id="KW-1185">Reference proteome</keyword>
<proteinExistence type="predicted"/>
<dbReference type="AlphaFoldDB" id="A0A365H1I3"/>